<accession>A0A1H2Y7U9</accession>
<feature type="compositionally biased region" description="Basic and acidic residues" evidence="1">
    <location>
        <begin position="57"/>
        <end position="71"/>
    </location>
</feature>
<evidence type="ECO:0000313" key="4">
    <source>
        <dbReference type="Proteomes" id="UP000183454"/>
    </source>
</evidence>
<dbReference type="AlphaFoldDB" id="A0A1H2Y7U9"/>
<keyword evidence="2" id="KW-0812">Transmembrane</keyword>
<feature type="region of interest" description="Disordered" evidence="1">
    <location>
        <begin position="50"/>
        <end position="71"/>
    </location>
</feature>
<protein>
    <submittedName>
        <fullName evidence="3">Uncharacterized protein</fullName>
    </submittedName>
</protein>
<dbReference type="Proteomes" id="UP000183454">
    <property type="component" value="Unassembled WGS sequence"/>
</dbReference>
<keyword evidence="2" id="KW-1133">Transmembrane helix</keyword>
<keyword evidence="2" id="KW-0472">Membrane</keyword>
<dbReference type="EMBL" id="FNNH01000048">
    <property type="protein sequence ID" value="SDX01282.1"/>
    <property type="molecule type" value="Genomic_DNA"/>
</dbReference>
<dbReference type="RefSeq" id="WP_074667829.1">
    <property type="nucleotide sequence ID" value="NZ_FNNH01000048.1"/>
</dbReference>
<evidence type="ECO:0000256" key="1">
    <source>
        <dbReference type="SAM" id="MobiDB-lite"/>
    </source>
</evidence>
<proteinExistence type="predicted"/>
<evidence type="ECO:0000313" key="3">
    <source>
        <dbReference type="EMBL" id="SDX01282.1"/>
    </source>
</evidence>
<evidence type="ECO:0000256" key="2">
    <source>
        <dbReference type="SAM" id="Phobius"/>
    </source>
</evidence>
<organism evidence="3 4">
    <name type="scientific">Nitrosomonas communis</name>
    <dbReference type="NCBI Taxonomy" id="44574"/>
    <lineage>
        <taxon>Bacteria</taxon>
        <taxon>Pseudomonadati</taxon>
        <taxon>Pseudomonadota</taxon>
        <taxon>Betaproteobacteria</taxon>
        <taxon>Nitrosomonadales</taxon>
        <taxon>Nitrosomonadaceae</taxon>
        <taxon>Nitrosomonas</taxon>
    </lineage>
</organism>
<sequence length="102" mass="12013">MKQEILIPSTVISIISLSIGLFILSLDRMQSIEDIQAQNQKQIIENQLMTQQGWQTSRDHAQPTEASKKQEQLRKEHHLRMKEHAMKYQLPNDRFRKGGVWM</sequence>
<reference evidence="3 4" key="1">
    <citation type="submission" date="2016-10" db="EMBL/GenBank/DDBJ databases">
        <authorList>
            <person name="de Groot N.N."/>
        </authorList>
    </citation>
    <scope>NUCLEOTIDE SEQUENCE [LARGE SCALE GENOMIC DNA]</scope>
    <source>
        <strain evidence="3 4">Nm110</strain>
    </source>
</reference>
<gene>
    <name evidence="3" type="ORF">SAMN05421882_10485</name>
</gene>
<feature type="transmembrane region" description="Helical" evidence="2">
    <location>
        <begin position="6"/>
        <end position="26"/>
    </location>
</feature>
<name>A0A1H2Y7U9_9PROT</name>